<accession>X1DGC3</accession>
<feature type="non-terminal residue" evidence="1">
    <location>
        <position position="1"/>
    </location>
</feature>
<sequence>ITIEDYVSIGMNSMFFAHSNPTCSKWLKEKYYPRKIASIKIKRGAWIPPGSLIRG</sequence>
<proteinExistence type="predicted"/>
<gene>
    <name evidence="1" type="ORF">S01H4_60998</name>
</gene>
<protein>
    <submittedName>
        <fullName evidence="1">Uncharacterized protein</fullName>
    </submittedName>
</protein>
<dbReference type="AlphaFoldDB" id="X1DGC3"/>
<evidence type="ECO:0000313" key="1">
    <source>
        <dbReference type="EMBL" id="GAH07360.1"/>
    </source>
</evidence>
<name>X1DGC3_9ZZZZ</name>
<dbReference type="InterPro" id="IPR011004">
    <property type="entry name" value="Trimer_LpxA-like_sf"/>
</dbReference>
<comment type="caution">
    <text evidence="1">The sequence shown here is derived from an EMBL/GenBank/DDBJ whole genome shotgun (WGS) entry which is preliminary data.</text>
</comment>
<dbReference type="SUPFAM" id="SSF51161">
    <property type="entry name" value="Trimeric LpxA-like enzymes"/>
    <property type="match status" value="1"/>
</dbReference>
<dbReference type="EMBL" id="BART01036079">
    <property type="protein sequence ID" value="GAH07360.1"/>
    <property type="molecule type" value="Genomic_DNA"/>
</dbReference>
<organism evidence="1">
    <name type="scientific">marine sediment metagenome</name>
    <dbReference type="NCBI Taxonomy" id="412755"/>
    <lineage>
        <taxon>unclassified sequences</taxon>
        <taxon>metagenomes</taxon>
        <taxon>ecological metagenomes</taxon>
    </lineage>
</organism>
<reference evidence="1" key="1">
    <citation type="journal article" date="2014" name="Front. Microbiol.">
        <title>High frequency of phylogenetically diverse reductive dehalogenase-homologous genes in deep subseafloor sedimentary metagenomes.</title>
        <authorList>
            <person name="Kawai M."/>
            <person name="Futagami T."/>
            <person name="Toyoda A."/>
            <person name="Takaki Y."/>
            <person name="Nishi S."/>
            <person name="Hori S."/>
            <person name="Arai W."/>
            <person name="Tsubouchi T."/>
            <person name="Morono Y."/>
            <person name="Uchiyama I."/>
            <person name="Ito T."/>
            <person name="Fujiyama A."/>
            <person name="Inagaki F."/>
            <person name="Takami H."/>
        </authorList>
    </citation>
    <scope>NUCLEOTIDE SEQUENCE</scope>
    <source>
        <strain evidence="1">Expedition CK06-06</strain>
    </source>
</reference>